<accession>A0A1M6TZF6</accession>
<evidence type="ECO:0000313" key="2">
    <source>
        <dbReference type="Proteomes" id="UP000184497"/>
    </source>
</evidence>
<reference evidence="2" key="1">
    <citation type="submission" date="2016-11" db="EMBL/GenBank/DDBJ databases">
        <authorList>
            <person name="Varghese N."/>
            <person name="Submissions S."/>
        </authorList>
    </citation>
    <scope>NUCLEOTIDE SEQUENCE [LARGE SCALE GENOMIC DNA]</scope>
    <source>
        <strain evidence="2">CGMCC 1.10835</strain>
    </source>
</reference>
<gene>
    <name evidence="1" type="ORF">SAMN05216369_2502</name>
</gene>
<organism evidence="1 2">
    <name type="scientific">Marinobacter antarcticus</name>
    <dbReference type="NCBI Taxonomy" id="564117"/>
    <lineage>
        <taxon>Bacteria</taxon>
        <taxon>Pseudomonadati</taxon>
        <taxon>Pseudomonadota</taxon>
        <taxon>Gammaproteobacteria</taxon>
        <taxon>Pseudomonadales</taxon>
        <taxon>Marinobacteraceae</taxon>
        <taxon>Marinobacter</taxon>
    </lineage>
</organism>
<dbReference type="AlphaFoldDB" id="A0A1M6TZF6"/>
<keyword evidence="2" id="KW-1185">Reference proteome</keyword>
<dbReference type="RefSeq" id="WP_139248785.1">
    <property type="nucleotide sequence ID" value="NZ_FRAQ01000002.1"/>
</dbReference>
<sequence length="153" mass="16635">MSNSNLNAHYKRVIGMIFFDAARWRGATIVVALCGSLASCAALSPAPNLTSDEKKTLSASLNEKYKAYQDCMASESDRFSHITSAPPSDIAKGAQAGCEAAFRSYHQAVTKHFTAFVSSAGQVEARSRADQHASDAKDRTWGHVIQRVLIQRQ</sequence>
<dbReference type="EMBL" id="FRAQ01000002">
    <property type="protein sequence ID" value="SHK62273.1"/>
    <property type="molecule type" value="Genomic_DNA"/>
</dbReference>
<name>A0A1M6TZF6_9GAMM</name>
<dbReference type="OrthoDB" id="6367585at2"/>
<proteinExistence type="predicted"/>
<dbReference type="Proteomes" id="UP000184497">
    <property type="component" value="Unassembled WGS sequence"/>
</dbReference>
<protein>
    <submittedName>
        <fullName evidence="1">Uncharacterized protein</fullName>
    </submittedName>
</protein>
<evidence type="ECO:0000313" key="1">
    <source>
        <dbReference type="EMBL" id="SHK62273.1"/>
    </source>
</evidence>